<evidence type="ECO:0000313" key="1">
    <source>
        <dbReference type="EMBL" id="AEV34197.1"/>
    </source>
</evidence>
<protein>
    <submittedName>
        <fullName evidence="1">Uncharacterized protein</fullName>
    </submittedName>
</protein>
<accession>G8R497</accession>
<name>G8R497_OWEHD</name>
<keyword evidence="2" id="KW-1185">Reference proteome</keyword>
<proteinExistence type="predicted"/>
<evidence type="ECO:0000313" key="2">
    <source>
        <dbReference type="Proteomes" id="UP000005631"/>
    </source>
</evidence>
<dbReference type="EMBL" id="CP003156">
    <property type="protein sequence ID" value="AEV34197.1"/>
    <property type="molecule type" value="Genomic_DNA"/>
</dbReference>
<gene>
    <name evidence="1" type="ordered locus">Oweho_3246</name>
</gene>
<dbReference type="STRING" id="926562.Oweho_3246"/>
<sequence length="60" mass="6563">MDALAQRVNLLYTPEQQEAELQNMGALIPEMLLITNALHCLSELGKDQSGDNPENLPISA</sequence>
<dbReference type="AlphaFoldDB" id="G8R497"/>
<reference evidence="1 2" key="1">
    <citation type="journal article" date="2012" name="Stand. Genomic Sci.">
        <title>Genome sequence of the orange-pigmented seawater bacterium Owenweeksia hongkongensis type strain (UST20020801(T)).</title>
        <authorList>
            <person name="Riedel T."/>
            <person name="Held B."/>
            <person name="Nolan M."/>
            <person name="Lucas S."/>
            <person name="Lapidus A."/>
            <person name="Tice H."/>
            <person name="Del Rio T.G."/>
            <person name="Cheng J.F."/>
            <person name="Han C."/>
            <person name="Tapia R."/>
            <person name="Goodwin L.A."/>
            <person name="Pitluck S."/>
            <person name="Liolios K."/>
            <person name="Mavromatis K."/>
            <person name="Pagani I."/>
            <person name="Ivanova N."/>
            <person name="Mikhailova N."/>
            <person name="Pati A."/>
            <person name="Chen A."/>
            <person name="Palaniappan K."/>
            <person name="Rohde M."/>
            <person name="Tindall B.J."/>
            <person name="Detter J.C."/>
            <person name="Goker M."/>
            <person name="Woyke T."/>
            <person name="Bristow J."/>
            <person name="Eisen J.A."/>
            <person name="Markowitz V."/>
            <person name="Hugenholtz P."/>
            <person name="Klenk H.P."/>
            <person name="Kyrpides N.C."/>
        </authorList>
    </citation>
    <scope>NUCLEOTIDE SEQUENCE</scope>
    <source>
        <strain evidence="2">DSM 17368 / JCM 12287 / NRRL B-23963</strain>
    </source>
</reference>
<dbReference type="RefSeq" id="WP_014203544.1">
    <property type="nucleotide sequence ID" value="NC_016599.1"/>
</dbReference>
<dbReference type="HOGENOM" id="CLU_2937198_0_0_10"/>
<organism evidence="1 2">
    <name type="scientific">Owenweeksia hongkongensis (strain DSM 17368 / CIP 108786 / JCM 12287 / NRRL B-23963 / UST20020801)</name>
    <dbReference type="NCBI Taxonomy" id="926562"/>
    <lineage>
        <taxon>Bacteria</taxon>
        <taxon>Pseudomonadati</taxon>
        <taxon>Bacteroidota</taxon>
        <taxon>Flavobacteriia</taxon>
        <taxon>Flavobacteriales</taxon>
        <taxon>Owenweeksiaceae</taxon>
        <taxon>Owenweeksia</taxon>
    </lineage>
</organism>
<dbReference type="Proteomes" id="UP000005631">
    <property type="component" value="Chromosome"/>
</dbReference>
<dbReference type="KEGG" id="oho:Oweho_3246"/>